<evidence type="ECO:0000313" key="2">
    <source>
        <dbReference type="EMBL" id="CAK88740.1"/>
    </source>
</evidence>
<evidence type="ECO:0000313" key="3">
    <source>
        <dbReference type="Proteomes" id="UP000000600"/>
    </source>
</evidence>
<feature type="transmembrane region" description="Helical" evidence="1">
    <location>
        <begin position="45"/>
        <end position="64"/>
    </location>
</feature>
<dbReference type="Proteomes" id="UP000000600">
    <property type="component" value="Unassembled WGS sequence"/>
</dbReference>
<dbReference type="RefSeq" id="XP_001456137.1">
    <property type="nucleotide sequence ID" value="XM_001456100.2"/>
</dbReference>
<proteinExistence type="predicted"/>
<protein>
    <recommendedName>
        <fullName evidence="4">Cyclin N-terminal domain-containing protein</fullName>
    </recommendedName>
</protein>
<dbReference type="OMA" id="MIFISEC"/>
<dbReference type="EMBL" id="CT868651">
    <property type="protein sequence ID" value="CAK88740.1"/>
    <property type="molecule type" value="Genomic_DNA"/>
</dbReference>
<name>A0E0C3_PARTE</name>
<gene>
    <name evidence="2" type="ORF">GSPATT00021908001</name>
</gene>
<organism evidence="2 3">
    <name type="scientific">Paramecium tetraurelia</name>
    <dbReference type="NCBI Taxonomy" id="5888"/>
    <lineage>
        <taxon>Eukaryota</taxon>
        <taxon>Sar</taxon>
        <taxon>Alveolata</taxon>
        <taxon>Ciliophora</taxon>
        <taxon>Intramacronucleata</taxon>
        <taxon>Oligohymenophorea</taxon>
        <taxon>Peniculida</taxon>
        <taxon>Parameciidae</taxon>
        <taxon>Paramecium</taxon>
    </lineage>
</organism>
<reference evidence="2 3" key="1">
    <citation type="journal article" date="2006" name="Nature">
        <title>Global trends of whole-genome duplications revealed by the ciliate Paramecium tetraurelia.</title>
        <authorList>
            <consortium name="Genoscope"/>
            <person name="Aury J.-M."/>
            <person name="Jaillon O."/>
            <person name="Duret L."/>
            <person name="Noel B."/>
            <person name="Jubin C."/>
            <person name="Porcel B.M."/>
            <person name="Segurens B."/>
            <person name="Daubin V."/>
            <person name="Anthouard V."/>
            <person name="Aiach N."/>
            <person name="Arnaiz O."/>
            <person name="Billaut A."/>
            <person name="Beisson J."/>
            <person name="Blanc I."/>
            <person name="Bouhouche K."/>
            <person name="Camara F."/>
            <person name="Duharcourt S."/>
            <person name="Guigo R."/>
            <person name="Gogendeau D."/>
            <person name="Katinka M."/>
            <person name="Keller A.-M."/>
            <person name="Kissmehl R."/>
            <person name="Klotz C."/>
            <person name="Koll F."/>
            <person name="Le Moue A."/>
            <person name="Lepere C."/>
            <person name="Malinsky S."/>
            <person name="Nowacki M."/>
            <person name="Nowak J.K."/>
            <person name="Plattner H."/>
            <person name="Poulain J."/>
            <person name="Ruiz F."/>
            <person name="Serrano V."/>
            <person name="Zagulski M."/>
            <person name="Dessen P."/>
            <person name="Betermier M."/>
            <person name="Weissenbach J."/>
            <person name="Scarpelli C."/>
            <person name="Schachter V."/>
            <person name="Sperling L."/>
            <person name="Meyer E."/>
            <person name="Cohen J."/>
            <person name="Wincker P."/>
        </authorList>
    </citation>
    <scope>NUCLEOTIDE SEQUENCE [LARGE SCALE GENOMIC DNA]</scope>
    <source>
        <strain evidence="2 3">Stock d4-2</strain>
    </source>
</reference>
<dbReference type="InParanoid" id="A0E0C3"/>
<keyword evidence="1" id="KW-1133">Transmembrane helix</keyword>
<dbReference type="KEGG" id="ptm:GSPATT00021908001"/>
<keyword evidence="3" id="KW-1185">Reference proteome</keyword>
<dbReference type="HOGENOM" id="CLU_2799469_0_0_1"/>
<dbReference type="GeneID" id="5041922"/>
<accession>A0E0C3</accession>
<sequence length="68" mass="8023">MVQHKFLVVIRLLNLKSKTTHRNQFQINIILDYSLTFLNDDSKQILALAMIFISECSITYYYNLPSLK</sequence>
<keyword evidence="1" id="KW-0472">Membrane</keyword>
<evidence type="ECO:0000256" key="1">
    <source>
        <dbReference type="SAM" id="Phobius"/>
    </source>
</evidence>
<keyword evidence="1" id="KW-0812">Transmembrane</keyword>
<dbReference type="AlphaFoldDB" id="A0E0C3"/>
<dbReference type="OrthoDB" id="10425758at2759"/>
<evidence type="ECO:0008006" key="4">
    <source>
        <dbReference type="Google" id="ProtNLM"/>
    </source>
</evidence>